<dbReference type="GO" id="GO:0006397">
    <property type="term" value="P:mRNA processing"/>
    <property type="evidence" value="ECO:0007669"/>
    <property type="project" value="UniProtKB-UniRule"/>
</dbReference>
<comment type="subunit">
    <text evidence="6">LSm subunits form a heteromer with a donut shape.</text>
</comment>
<keyword evidence="3 6" id="KW-0507">mRNA processing</keyword>
<proteinExistence type="inferred from homology"/>
<evidence type="ECO:0000256" key="3">
    <source>
        <dbReference type="ARBA" id="ARBA00022664"/>
    </source>
</evidence>
<dbReference type="GO" id="GO:1990904">
    <property type="term" value="C:ribonucleoprotein complex"/>
    <property type="evidence" value="ECO:0007669"/>
    <property type="project" value="UniProtKB-KW"/>
</dbReference>
<accession>A0A5J4Z6I4</accession>
<keyword evidence="4 6" id="KW-0694">RNA-binding</keyword>
<dbReference type="OrthoDB" id="10263346at2759"/>
<reference evidence="9" key="1">
    <citation type="journal article" date="2019" name="Nat. Commun.">
        <title>Expansion of phycobilisome linker gene families in mesophilic red algae.</title>
        <authorList>
            <person name="Lee J."/>
            <person name="Kim D."/>
            <person name="Bhattacharya D."/>
            <person name="Yoon H.S."/>
        </authorList>
    </citation>
    <scope>NUCLEOTIDE SEQUENCE [LARGE SCALE GENOMIC DNA]</scope>
    <source>
        <strain evidence="9">CCMP 1328</strain>
    </source>
</reference>
<dbReference type="SUPFAM" id="SSF50182">
    <property type="entry name" value="Sm-like ribonucleoproteins"/>
    <property type="match status" value="1"/>
</dbReference>
<dbReference type="GO" id="GO:1990726">
    <property type="term" value="C:Lsm1-7-Pat1 complex"/>
    <property type="evidence" value="ECO:0007669"/>
    <property type="project" value="TreeGrafter"/>
</dbReference>
<dbReference type="PANTHER" id="PTHR15588:SF8">
    <property type="entry name" value="U6 SNRNA-ASSOCIATED SM-LIKE PROTEIN LSM1"/>
    <property type="match status" value="1"/>
</dbReference>
<keyword evidence="5 6" id="KW-0687">Ribonucleoprotein</keyword>
<dbReference type="Proteomes" id="UP000324585">
    <property type="component" value="Unassembled WGS sequence"/>
</dbReference>
<evidence type="ECO:0000256" key="2">
    <source>
        <dbReference type="ARBA" id="ARBA00022490"/>
    </source>
</evidence>
<feature type="domain" description="Sm" evidence="7">
    <location>
        <begin position="8"/>
        <end position="83"/>
    </location>
</feature>
<dbReference type="Gene3D" id="2.30.30.100">
    <property type="match status" value="1"/>
</dbReference>
<comment type="caution">
    <text evidence="8">The sequence shown here is derived from an EMBL/GenBank/DDBJ whole genome shotgun (WGS) entry which is preliminary data.</text>
</comment>
<comment type="function">
    <text evidence="6">Probably involved with other LSm subunits in the general process of degradation of mRNAs.</text>
</comment>
<evidence type="ECO:0000313" key="9">
    <source>
        <dbReference type="Proteomes" id="UP000324585"/>
    </source>
</evidence>
<dbReference type="InterPro" id="IPR034104">
    <property type="entry name" value="Lsm1"/>
</dbReference>
<dbReference type="InterPro" id="IPR010920">
    <property type="entry name" value="LSM_dom_sf"/>
</dbReference>
<dbReference type="AlphaFoldDB" id="A0A5J4Z6I4"/>
<dbReference type="PANTHER" id="PTHR15588">
    <property type="entry name" value="LSM1"/>
    <property type="match status" value="1"/>
</dbReference>
<evidence type="ECO:0000256" key="6">
    <source>
        <dbReference type="RuleBase" id="RU365047"/>
    </source>
</evidence>
<name>A0A5J4Z6I4_PORPP</name>
<evidence type="ECO:0000259" key="7">
    <source>
        <dbReference type="PROSITE" id="PS52002"/>
    </source>
</evidence>
<dbReference type="InterPro" id="IPR044642">
    <property type="entry name" value="PTHR15588"/>
</dbReference>
<dbReference type="EMBL" id="VRMN01000001">
    <property type="protein sequence ID" value="KAA8498840.1"/>
    <property type="molecule type" value="Genomic_DNA"/>
</dbReference>
<dbReference type="GO" id="GO:0000290">
    <property type="term" value="P:deadenylation-dependent decapping of nuclear-transcribed mRNA"/>
    <property type="evidence" value="ECO:0007669"/>
    <property type="project" value="TreeGrafter"/>
</dbReference>
<protein>
    <recommendedName>
        <fullName evidence="6">U6 snRNA-associated Sm-like protein LSm1</fullName>
    </recommendedName>
</protein>
<dbReference type="Pfam" id="PF01423">
    <property type="entry name" value="LSM"/>
    <property type="match status" value="1"/>
</dbReference>
<dbReference type="GO" id="GO:0003729">
    <property type="term" value="F:mRNA binding"/>
    <property type="evidence" value="ECO:0007669"/>
    <property type="project" value="TreeGrafter"/>
</dbReference>
<dbReference type="InterPro" id="IPR047575">
    <property type="entry name" value="Sm"/>
</dbReference>
<evidence type="ECO:0000256" key="5">
    <source>
        <dbReference type="ARBA" id="ARBA00023274"/>
    </source>
</evidence>
<comment type="similarity">
    <text evidence="1 6">Belongs to the snRNP Sm proteins family.</text>
</comment>
<comment type="subcellular location">
    <subcellularLocation>
        <location evidence="6">Cytoplasm</location>
    </subcellularLocation>
    <subcellularLocation>
        <location evidence="6">Cytoplasm</location>
        <location evidence="6">P-body</location>
    </subcellularLocation>
</comment>
<evidence type="ECO:0000256" key="4">
    <source>
        <dbReference type="ARBA" id="ARBA00022884"/>
    </source>
</evidence>
<keyword evidence="2 6" id="KW-0963">Cytoplasm</keyword>
<organism evidence="8 9">
    <name type="scientific">Porphyridium purpureum</name>
    <name type="common">Red alga</name>
    <name type="synonym">Porphyridium cruentum</name>
    <dbReference type="NCBI Taxonomy" id="35688"/>
    <lineage>
        <taxon>Eukaryota</taxon>
        <taxon>Rhodophyta</taxon>
        <taxon>Bangiophyceae</taxon>
        <taxon>Porphyridiales</taxon>
        <taxon>Porphyridiaceae</taxon>
        <taxon>Porphyridium</taxon>
    </lineage>
</organism>
<gene>
    <name evidence="6" type="primary">LSM1</name>
    <name evidence="8" type="ORF">FVE85_6425</name>
</gene>
<evidence type="ECO:0000313" key="8">
    <source>
        <dbReference type="EMBL" id="KAA8498840.1"/>
    </source>
</evidence>
<dbReference type="SMART" id="SM00651">
    <property type="entry name" value="Sm"/>
    <property type="match status" value="1"/>
</dbReference>
<sequence length="119" mass="13396">MDGADKLVGACSLAEQLNKRVMVSLRDGRNIVGKLRSFDQYSNVVLQDAAERVVVQHAFADVPLGIFLVRGENVMLVGELQQVTPDEIERARLAQKQDADAIRRREKLEWPLAAQDDYF</sequence>
<dbReference type="PROSITE" id="PS52002">
    <property type="entry name" value="SM"/>
    <property type="match status" value="1"/>
</dbReference>
<dbReference type="GO" id="GO:0000932">
    <property type="term" value="C:P-body"/>
    <property type="evidence" value="ECO:0007669"/>
    <property type="project" value="UniProtKB-SubCell"/>
</dbReference>
<dbReference type="InterPro" id="IPR001163">
    <property type="entry name" value="Sm_dom_euk/arc"/>
</dbReference>
<dbReference type="CDD" id="cd01728">
    <property type="entry name" value="LSm1"/>
    <property type="match status" value="1"/>
</dbReference>
<evidence type="ECO:0000256" key="1">
    <source>
        <dbReference type="ARBA" id="ARBA00006850"/>
    </source>
</evidence>
<keyword evidence="9" id="KW-1185">Reference proteome</keyword>